<comment type="similarity">
    <text evidence="2">Belongs to the glycosyl hydrolase 20 family.</text>
</comment>
<dbReference type="Pfam" id="PF02838">
    <property type="entry name" value="Glyco_hydro_20b"/>
    <property type="match status" value="1"/>
</dbReference>
<dbReference type="InterPro" id="IPR015882">
    <property type="entry name" value="HEX_bac_N"/>
</dbReference>
<evidence type="ECO:0000313" key="9">
    <source>
        <dbReference type="EMBL" id="MDP5225782.1"/>
    </source>
</evidence>
<dbReference type="InterPro" id="IPR025705">
    <property type="entry name" value="Beta_hexosaminidase_sua/sub"/>
</dbReference>
<evidence type="ECO:0000256" key="1">
    <source>
        <dbReference type="ARBA" id="ARBA00001231"/>
    </source>
</evidence>
<keyword evidence="10" id="KW-1185">Reference proteome</keyword>
<dbReference type="SUPFAM" id="SSF55545">
    <property type="entry name" value="beta-N-acetylhexosaminidase-like domain"/>
    <property type="match status" value="1"/>
</dbReference>
<protein>
    <recommendedName>
        <fullName evidence="3">beta-N-acetylhexosaminidase</fullName>
        <ecNumber evidence="3">3.2.1.52</ecNumber>
    </recommendedName>
</protein>
<evidence type="ECO:0000256" key="3">
    <source>
        <dbReference type="ARBA" id="ARBA00012663"/>
    </source>
</evidence>
<dbReference type="Gene3D" id="3.20.20.80">
    <property type="entry name" value="Glycosidases"/>
    <property type="match status" value="1"/>
</dbReference>
<dbReference type="SUPFAM" id="SSF51445">
    <property type="entry name" value="(Trans)glycosidases"/>
    <property type="match status" value="1"/>
</dbReference>
<dbReference type="CDD" id="cd06563">
    <property type="entry name" value="GH20_chitobiase-like"/>
    <property type="match status" value="1"/>
</dbReference>
<dbReference type="InterPro" id="IPR015883">
    <property type="entry name" value="Glyco_hydro_20_cat"/>
</dbReference>
<evidence type="ECO:0000256" key="4">
    <source>
        <dbReference type="ARBA" id="ARBA00022801"/>
    </source>
</evidence>
<dbReference type="RefSeq" id="WP_305994823.1">
    <property type="nucleotide sequence ID" value="NZ_JAVALS010000001.1"/>
</dbReference>
<dbReference type="PRINTS" id="PR00738">
    <property type="entry name" value="GLHYDRLASE20"/>
</dbReference>
<evidence type="ECO:0000256" key="6">
    <source>
        <dbReference type="SAM" id="MobiDB-lite"/>
    </source>
</evidence>
<dbReference type="InterPro" id="IPR017853">
    <property type="entry name" value="GH"/>
</dbReference>
<evidence type="ECO:0000313" key="10">
    <source>
        <dbReference type="Proteomes" id="UP001232725"/>
    </source>
</evidence>
<evidence type="ECO:0000256" key="5">
    <source>
        <dbReference type="ARBA" id="ARBA00023295"/>
    </source>
</evidence>
<keyword evidence="5" id="KW-0326">Glycosidase</keyword>
<feature type="domain" description="Beta-hexosaminidase bacterial type N-terminal" evidence="8">
    <location>
        <begin position="3"/>
        <end position="137"/>
    </location>
</feature>
<keyword evidence="4" id="KW-0378">Hydrolase</keyword>
<dbReference type="Proteomes" id="UP001232725">
    <property type="component" value="Unassembled WGS sequence"/>
</dbReference>
<evidence type="ECO:0000259" key="7">
    <source>
        <dbReference type="Pfam" id="PF00728"/>
    </source>
</evidence>
<feature type="region of interest" description="Disordered" evidence="6">
    <location>
        <begin position="518"/>
        <end position="553"/>
    </location>
</feature>
<dbReference type="EMBL" id="JAVALS010000001">
    <property type="protein sequence ID" value="MDP5225782.1"/>
    <property type="molecule type" value="Genomic_DNA"/>
</dbReference>
<dbReference type="EC" id="3.2.1.52" evidence="3"/>
<accession>A0ABT9IJM8</accession>
<comment type="catalytic activity">
    <reaction evidence="1">
        <text>Hydrolysis of terminal non-reducing N-acetyl-D-hexosamine residues in N-acetyl-beta-D-hexosaminides.</text>
        <dbReference type="EC" id="3.2.1.52"/>
    </reaction>
</comment>
<evidence type="ECO:0000256" key="2">
    <source>
        <dbReference type="ARBA" id="ARBA00006285"/>
    </source>
</evidence>
<comment type="caution">
    <text evidence="9">The sequence shown here is derived from an EMBL/GenBank/DDBJ whole genome shotgun (WGS) entry which is preliminary data.</text>
</comment>
<gene>
    <name evidence="9" type="ORF">Q9R02_01255</name>
</gene>
<reference evidence="9 10" key="1">
    <citation type="submission" date="2023-08" db="EMBL/GenBank/DDBJ databases">
        <title>Arthrobacter horti sp. nov., isolated from forest soil.</title>
        <authorList>
            <person name="Park M."/>
        </authorList>
    </citation>
    <scope>NUCLEOTIDE SEQUENCE [LARGE SCALE GENOMIC DNA]</scope>
    <source>
        <strain evidence="9 10">YJM1</strain>
    </source>
</reference>
<evidence type="ECO:0000259" key="8">
    <source>
        <dbReference type="Pfam" id="PF02838"/>
    </source>
</evidence>
<dbReference type="PANTHER" id="PTHR22600">
    <property type="entry name" value="BETA-HEXOSAMINIDASE"/>
    <property type="match status" value="1"/>
</dbReference>
<dbReference type="InterPro" id="IPR029018">
    <property type="entry name" value="Hex-like_dom2"/>
</dbReference>
<organism evidence="9 10">
    <name type="scientific">Arthrobacter horti</name>
    <dbReference type="NCBI Taxonomy" id="3068273"/>
    <lineage>
        <taxon>Bacteria</taxon>
        <taxon>Bacillati</taxon>
        <taxon>Actinomycetota</taxon>
        <taxon>Actinomycetes</taxon>
        <taxon>Micrococcales</taxon>
        <taxon>Micrococcaceae</taxon>
        <taxon>Arthrobacter</taxon>
    </lineage>
</organism>
<proteinExistence type="inferred from homology"/>
<name>A0ABT9IJM8_9MICC</name>
<sequence>MTHPLIPAPRSVRYDDGAPLALSAATTLSADPELAGARRALATRLGAATGWDLLPPLDGEACIRLRHDVSLTSGSGLLQEEDYRLSCDGEQVVISAAGESGAFHGVQTLLQLLGASAFRQAPDPVALWEVPRLRIEDGPRFGYRGVMLDVARHFMPKDALLRFIEALAVHRFNVLHLHLSDDQGWRVEIKAFPELTRVGSWRPRSSRGDWRAGLWEDTPHGGFYTQEDLREIVAFAADRHVTVIPEIDVPGHSQAAIAAYPWLGGLEDSSGVWERWGINPTVLAPTERTLDFYRTVLDEIMGLFPGPWISLGGDEVPLDQWAGSPEDTARARELGFDGVAGLHSWFIGQLAGHLRDHGRRTAVWDEIGDGELPDGALVHSWRGYEGGLDALARGYDVVMCPEKEVYLDYPQSDSADEPVPVGSVTTLEKVYAFEPLPPGSDGATGGRLLGAQGNLWTEHLDSPRRVQFAAFPRLCALAEVLWSPAEERDLPDFLRRLEVDHLPRLEALGIEFRPLSGPAPWQRRPGVPGRMHAPGHLAGVAQPADSHPDEATA</sequence>
<dbReference type="PANTHER" id="PTHR22600:SF57">
    <property type="entry name" value="BETA-N-ACETYLHEXOSAMINIDASE"/>
    <property type="match status" value="1"/>
</dbReference>
<dbReference type="Pfam" id="PF00728">
    <property type="entry name" value="Glyco_hydro_20"/>
    <property type="match status" value="1"/>
</dbReference>
<dbReference type="Gene3D" id="3.30.379.10">
    <property type="entry name" value="Chitobiase/beta-hexosaminidase domain 2-like"/>
    <property type="match status" value="1"/>
</dbReference>
<feature type="domain" description="Glycoside hydrolase family 20 catalytic" evidence="7">
    <location>
        <begin position="141"/>
        <end position="484"/>
    </location>
</feature>